<dbReference type="InterPro" id="IPR004636">
    <property type="entry name" value="AcOrn/SuccOrn_fam"/>
</dbReference>
<dbReference type="EC" id="2.6.1.11" evidence="5"/>
<dbReference type="InterPro" id="IPR049704">
    <property type="entry name" value="Aminotrans_3_PPA_site"/>
</dbReference>
<dbReference type="STRING" id="37546.A0A1B0FEU2"/>
<evidence type="ECO:0000256" key="2">
    <source>
        <dbReference type="ARBA" id="ARBA00004173"/>
    </source>
</evidence>
<comment type="similarity">
    <text evidence="4">Belongs to the class-III pyridoxal-phosphate-dependent aminotransferase family.</text>
</comment>
<keyword evidence="11 12" id="KW-0129">CBS domain</keyword>
<keyword evidence="8" id="KW-0808">Transferase</keyword>
<dbReference type="GO" id="GO:0030170">
    <property type="term" value="F:pyridoxal phosphate binding"/>
    <property type="evidence" value="ECO:0007669"/>
    <property type="project" value="InterPro"/>
</dbReference>
<comment type="pathway">
    <text evidence="3">Amino-acid biosynthesis; L-arginine biosynthesis; N(2)-acetyl-L-ornithine from L-glutamate: step 4/4.</text>
</comment>
<dbReference type="EMBL" id="CCAG010002887">
    <property type="status" value="NOT_ANNOTATED_CDS"/>
    <property type="molecule type" value="Genomic_DNA"/>
</dbReference>
<comment type="subcellular location">
    <subcellularLocation>
        <location evidence="2">Mitochondrion</location>
    </subcellularLocation>
</comment>
<dbReference type="GO" id="GO:0006526">
    <property type="term" value="P:L-arginine biosynthetic process"/>
    <property type="evidence" value="ECO:0007669"/>
    <property type="project" value="UniProtKB-UniPathway"/>
</dbReference>
<dbReference type="InterPro" id="IPR015421">
    <property type="entry name" value="PyrdxlP-dep_Trfase_major"/>
</dbReference>
<dbReference type="InterPro" id="IPR015422">
    <property type="entry name" value="PyrdxlP-dep_Trfase_small"/>
</dbReference>
<evidence type="ECO:0000256" key="11">
    <source>
        <dbReference type="ARBA" id="ARBA00023122"/>
    </source>
</evidence>
<accession>A0A1B0FEU2</accession>
<dbReference type="PhylomeDB" id="A0A1B0FEU2"/>
<dbReference type="Gene3D" id="3.10.580.10">
    <property type="entry name" value="CBS-domain"/>
    <property type="match status" value="1"/>
</dbReference>
<evidence type="ECO:0000256" key="5">
    <source>
        <dbReference type="ARBA" id="ARBA00012919"/>
    </source>
</evidence>
<keyword evidence="10" id="KW-0663">Pyridoxal phosphate</keyword>
<evidence type="ECO:0000256" key="1">
    <source>
        <dbReference type="ARBA" id="ARBA00001933"/>
    </source>
</evidence>
<dbReference type="NCBIfam" id="TIGR00707">
    <property type="entry name" value="argD"/>
    <property type="match status" value="1"/>
</dbReference>
<evidence type="ECO:0000256" key="9">
    <source>
        <dbReference type="ARBA" id="ARBA00022737"/>
    </source>
</evidence>
<dbReference type="EnsemblMetazoa" id="GMOY002133-RA">
    <property type="protein sequence ID" value="GMOY002133-PA"/>
    <property type="gene ID" value="GMOY002133"/>
</dbReference>
<keyword evidence="15" id="KW-1185">Reference proteome</keyword>
<dbReference type="CDD" id="cd04590">
    <property type="entry name" value="CBS_pair_CorC_HlyC_assoc"/>
    <property type="match status" value="1"/>
</dbReference>
<comment type="cofactor">
    <cofactor evidence="1">
        <name>pyridoxal 5'-phosphate</name>
        <dbReference type="ChEBI" id="CHEBI:597326"/>
    </cofactor>
</comment>
<keyword evidence="9" id="KW-0677">Repeat</keyword>
<dbReference type="Pfam" id="PF00202">
    <property type="entry name" value="Aminotran_3"/>
    <property type="match status" value="1"/>
</dbReference>
<evidence type="ECO:0000256" key="3">
    <source>
        <dbReference type="ARBA" id="ARBA00005024"/>
    </source>
</evidence>
<dbReference type="InterPro" id="IPR005814">
    <property type="entry name" value="Aminotrans_3"/>
</dbReference>
<dbReference type="Proteomes" id="UP000092444">
    <property type="component" value="Unassembled WGS sequence"/>
</dbReference>
<dbReference type="CDD" id="cd00610">
    <property type="entry name" value="OAT_like"/>
    <property type="match status" value="1"/>
</dbReference>
<feature type="domain" description="CBS" evidence="13">
    <location>
        <begin position="454"/>
        <end position="515"/>
    </location>
</feature>
<dbReference type="FunFam" id="3.10.580.10:FF:000002">
    <property type="entry name" value="Magnesium/cobalt efflux protein CorC"/>
    <property type="match status" value="1"/>
</dbReference>
<evidence type="ECO:0000256" key="4">
    <source>
        <dbReference type="ARBA" id="ARBA00008954"/>
    </source>
</evidence>
<dbReference type="SUPFAM" id="SSF53383">
    <property type="entry name" value="PLP-dependent transferases"/>
    <property type="match status" value="1"/>
</dbReference>
<sequence>MDHVVNAHNRLDTPIVRGEGAYLFDKDGKKYLDFAAGISTTSLGHCHPYITDKLKEQSSSLWHCSNIFTIPEQERLAERLTTLTFADKVFFCSSGLEATEAAIKFIRRYFYSKGQAKRNRIITIEGGFHGRSIAAISAGGNEKSREGFAPLLSGFDKVPRNDIKALEEKINNEIAAVFLEPIQSEGGVYPLDVEYLQKVREITKAQGIILCFDEVQCGYGRVGSLFHYQNVGIEPDMLTCAKAMGNGFPLAACLVKDYIAEAITPGTHGSTYGGNPLAMTVGNAVLDIMLKEGFFDHVKKISKDLKEKLLLLAKEFPEMILEVRGEGLLMGIELATPLADKIISRPLDKGLIITRVLNNKVVRVTPPLIIEDEHVNAACNMLYDLFFKIKGIQFIVNLILKLCGLHKDKEVISAADVMRNMITLHRSEGTMLQQDLDMLSSILDLAETEISQIMTHRRNLFSLDIDRNKEELIREILTSSHSRVPLWQKEPDNIVGVIHVKALINALREKNNKAEEVDITQVMSRPWFIPESTPLSVQLHNFRKNRKHLAFVIDEYGALQGIVTLEDILEEIVGEISDEHDLHDI</sequence>
<proteinExistence type="inferred from homology"/>
<dbReference type="PANTHER" id="PTHR11986">
    <property type="entry name" value="AMINOTRANSFERASE CLASS III"/>
    <property type="match status" value="1"/>
</dbReference>
<dbReference type="InterPro" id="IPR000644">
    <property type="entry name" value="CBS_dom"/>
</dbReference>
<dbReference type="GO" id="GO:0003992">
    <property type="term" value="F:N2-acetyl-L-ornithine:2-oxoglutarate 5-aminotransferase activity"/>
    <property type="evidence" value="ECO:0007669"/>
    <property type="project" value="UniProtKB-EC"/>
</dbReference>
<dbReference type="Pfam" id="PF00571">
    <property type="entry name" value="CBS"/>
    <property type="match status" value="2"/>
</dbReference>
<evidence type="ECO:0000256" key="7">
    <source>
        <dbReference type="ARBA" id="ARBA00022605"/>
    </source>
</evidence>
<dbReference type="PANTHER" id="PTHR11986:SF79">
    <property type="entry name" value="ACETYLORNITHINE AMINOTRANSFERASE, MITOCHONDRIAL"/>
    <property type="match status" value="1"/>
</dbReference>
<organism evidence="14 15">
    <name type="scientific">Glossina morsitans morsitans</name>
    <name type="common">Savannah tsetse fly</name>
    <dbReference type="NCBI Taxonomy" id="37546"/>
    <lineage>
        <taxon>Eukaryota</taxon>
        <taxon>Metazoa</taxon>
        <taxon>Ecdysozoa</taxon>
        <taxon>Arthropoda</taxon>
        <taxon>Hexapoda</taxon>
        <taxon>Insecta</taxon>
        <taxon>Pterygota</taxon>
        <taxon>Neoptera</taxon>
        <taxon>Endopterygota</taxon>
        <taxon>Diptera</taxon>
        <taxon>Brachycera</taxon>
        <taxon>Muscomorpha</taxon>
        <taxon>Hippoboscoidea</taxon>
        <taxon>Glossinidae</taxon>
        <taxon>Glossina</taxon>
    </lineage>
</organism>
<evidence type="ECO:0000313" key="14">
    <source>
        <dbReference type="EnsemblMetazoa" id="GMOY002133-PA"/>
    </source>
</evidence>
<dbReference type="InterPro" id="IPR046342">
    <property type="entry name" value="CBS_dom_sf"/>
</dbReference>
<dbReference type="AlphaFoldDB" id="A0A1B0FEU2"/>
<reference evidence="14" key="1">
    <citation type="submission" date="2020-05" db="UniProtKB">
        <authorList>
            <consortium name="EnsemblMetazoa"/>
        </authorList>
    </citation>
    <scope>IDENTIFICATION</scope>
    <source>
        <strain evidence="14">Yale</strain>
    </source>
</reference>
<dbReference type="GO" id="GO:0042802">
    <property type="term" value="F:identical protein binding"/>
    <property type="evidence" value="ECO:0007669"/>
    <property type="project" value="TreeGrafter"/>
</dbReference>
<evidence type="ECO:0000256" key="8">
    <source>
        <dbReference type="ARBA" id="ARBA00022679"/>
    </source>
</evidence>
<dbReference type="Gene3D" id="3.90.1150.10">
    <property type="entry name" value="Aspartate Aminotransferase, domain 1"/>
    <property type="match status" value="1"/>
</dbReference>
<evidence type="ECO:0000259" key="13">
    <source>
        <dbReference type="PROSITE" id="PS51371"/>
    </source>
</evidence>
<keyword evidence="7" id="KW-0028">Amino-acid biosynthesis</keyword>
<dbReference type="PROSITE" id="PS00600">
    <property type="entry name" value="AA_TRANSFER_CLASS_3"/>
    <property type="match status" value="1"/>
</dbReference>
<evidence type="ECO:0000256" key="10">
    <source>
        <dbReference type="ARBA" id="ARBA00022898"/>
    </source>
</evidence>
<dbReference type="InterPro" id="IPR050103">
    <property type="entry name" value="Class-III_PLP-dep_AT"/>
</dbReference>
<dbReference type="InterPro" id="IPR044751">
    <property type="entry name" value="Ion_transp-like_CBS"/>
</dbReference>
<evidence type="ECO:0000256" key="6">
    <source>
        <dbReference type="ARBA" id="ARBA00022576"/>
    </source>
</evidence>
<dbReference type="NCBIfam" id="NF002325">
    <property type="entry name" value="PRK01278.1"/>
    <property type="match status" value="1"/>
</dbReference>
<dbReference type="PROSITE" id="PS51371">
    <property type="entry name" value="CBS"/>
    <property type="match status" value="2"/>
</dbReference>
<dbReference type="VEuPathDB" id="VectorBase:GMOY002133"/>
<dbReference type="SMART" id="SM00116">
    <property type="entry name" value="CBS"/>
    <property type="match status" value="2"/>
</dbReference>
<dbReference type="InterPro" id="IPR015424">
    <property type="entry name" value="PyrdxlP-dep_Trfase"/>
</dbReference>
<protein>
    <recommendedName>
        <fullName evidence="5">acetylornithine transaminase</fullName>
        <ecNumber evidence="5">2.6.1.11</ecNumber>
    </recommendedName>
</protein>
<evidence type="ECO:0000313" key="15">
    <source>
        <dbReference type="Proteomes" id="UP000092444"/>
    </source>
</evidence>
<name>A0A1B0FEU2_GLOMM</name>
<dbReference type="GO" id="GO:0005739">
    <property type="term" value="C:mitochondrion"/>
    <property type="evidence" value="ECO:0007669"/>
    <property type="project" value="UniProtKB-SubCell"/>
</dbReference>
<feature type="domain" description="CBS" evidence="13">
    <location>
        <begin position="522"/>
        <end position="579"/>
    </location>
</feature>
<dbReference type="SUPFAM" id="SSF54631">
    <property type="entry name" value="CBS-domain pair"/>
    <property type="match status" value="1"/>
</dbReference>
<dbReference type="UniPathway" id="UPA00068">
    <property type="reaction ID" value="UER00109"/>
</dbReference>
<dbReference type="Gene3D" id="3.40.640.10">
    <property type="entry name" value="Type I PLP-dependent aspartate aminotransferase-like (Major domain)"/>
    <property type="match status" value="1"/>
</dbReference>
<keyword evidence="6" id="KW-0032">Aminotransferase</keyword>
<evidence type="ECO:0000256" key="12">
    <source>
        <dbReference type="PROSITE-ProRule" id="PRU00703"/>
    </source>
</evidence>
<dbReference type="FunFam" id="3.40.640.10:FF:000004">
    <property type="entry name" value="Acetylornithine aminotransferase"/>
    <property type="match status" value="1"/>
</dbReference>